<keyword evidence="13" id="KW-1185">Reference proteome</keyword>
<keyword evidence="7 10" id="KW-0479">Metal-binding</keyword>
<dbReference type="GO" id="GO:0004156">
    <property type="term" value="F:dihydropteroate synthase activity"/>
    <property type="evidence" value="ECO:0007669"/>
    <property type="project" value="UniProtKB-EC"/>
</dbReference>
<evidence type="ECO:0000256" key="10">
    <source>
        <dbReference type="RuleBase" id="RU361205"/>
    </source>
</evidence>
<name>A0ABT5V4I2_9ACTO</name>
<accession>A0ABT5V4I2</accession>
<feature type="domain" description="Pterin-binding" evidence="11">
    <location>
        <begin position="47"/>
        <end position="300"/>
    </location>
</feature>
<organism evidence="12 13">
    <name type="scientific">Actinotignum sanguinis</name>
    <dbReference type="NCBI Taxonomy" id="1445614"/>
    <lineage>
        <taxon>Bacteria</taxon>
        <taxon>Bacillati</taxon>
        <taxon>Actinomycetota</taxon>
        <taxon>Actinomycetes</taxon>
        <taxon>Actinomycetales</taxon>
        <taxon>Actinomycetaceae</taxon>
        <taxon>Actinotignum</taxon>
    </lineage>
</organism>
<comment type="caution">
    <text evidence="12">The sequence shown here is derived from an EMBL/GenBank/DDBJ whole genome shotgun (WGS) entry which is preliminary data.</text>
</comment>
<dbReference type="InterPro" id="IPR045031">
    <property type="entry name" value="DHP_synth-like"/>
</dbReference>
<dbReference type="CDD" id="cd00739">
    <property type="entry name" value="DHPS"/>
    <property type="match status" value="1"/>
</dbReference>
<evidence type="ECO:0000256" key="8">
    <source>
        <dbReference type="ARBA" id="ARBA00022842"/>
    </source>
</evidence>
<comment type="cofactor">
    <cofactor evidence="2 10">
        <name>Mg(2+)</name>
        <dbReference type="ChEBI" id="CHEBI:18420"/>
    </cofactor>
</comment>
<dbReference type="SUPFAM" id="SSF51717">
    <property type="entry name" value="Dihydropteroate synthetase-like"/>
    <property type="match status" value="1"/>
</dbReference>
<keyword evidence="6 10" id="KW-0808">Transferase</keyword>
<proteinExistence type="inferred from homology"/>
<comment type="catalytic activity">
    <reaction evidence="1">
        <text>(7,8-dihydropterin-6-yl)methyl diphosphate + 4-aminobenzoate = 7,8-dihydropteroate + diphosphate</text>
        <dbReference type="Rhea" id="RHEA:19949"/>
        <dbReference type="ChEBI" id="CHEBI:17836"/>
        <dbReference type="ChEBI" id="CHEBI:17839"/>
        <dbReference type="ChEBI" id="CHEBI:33019"/>
        <dbReference type="ChEBI" id="CHEBI:72950"/>
        <dbReference type="EC" id="2.5.1.15"/>
    </reaction>
</comment>
<dbReference type="Gene3D" id="3.20.20.20">
    <property type="entry name" value="Dihydropteroate synthase-like"/>
    <property type="match status" value="1"/>
</dbReference>
<dbReference type="RefSeq" id="WP_016441809.1">
    <property type="nucleotide sequence ID" value="NZ_CAMXYX010000001.1"/>
</dbReference>
<evidence type="ECO:0000256" key="3">
    <source>
        <dbReference type="ARBA" id="ARBA00004763"/>
    </source>
</evidence>
<comment type="similarity">
    <text evidence="4 10">Belongs to the DHPS family.</text>
</comment>
<evidence type="ECO:0000259" key="11">
    <source>
        <dbReference type="PROSITE" id="PS50972"/>
    </source>
</evidence>
<comment type="pathway">
    <text evidence="3 10">Cofactor biosynthesis; tetrahydrofolate biosynthesis; 7,8-dihydrofolate from 2-amino-4-hydroxy-6-hydroxymethyl-7,8-dihydropteridine diphosphate and 4-aminobenzoate: step 1/2.</text>
</comment>
<dbReference type="InterPro" id="IPR000489">
    <property type="entry name" value="Pterin-binding_dom"/>
</dbReference>
<evidence type="ECO:0000256" key="1">
    <source>
        <dbReference type="ARBA" id="ARBA00000012"/>
    </source>
</evidence>
<evidence type="ECO:0000256" key="5">
    <source>
        <dbReference type="ARBA" id="ARBA00012458"/>
    </source>
</evidence>
<dbReference type="PROSITE" id="PS00792">
    <property type="entry name" value="DHPS_1"/>
    <property type="match status" value="1"/>
</dbReference>
<dbReference type="Pfam" id="PF00809">
    <property type="entry name" value="Pterin_bind"/>
    <property type="match status" value="1"/>
</dbReference>
<dbReference type="PROSITE" id="PS50972">
    <property type="entry name" value="PTERIN_BINDING"/>
    <property type="match status" value="1"/>
</dbReference>
<gene>
    <name evidence="12" type="primary">folP</name>
    <name evidence="12" type="ORF">PWJ81_02085</name>
</gene>
<sequence length="337" mass="34772">MSLPRAEVTASASACARASASAATGTAANTPAPAPLRDPELLGGSRTRVMGILNVTPDSFSDGGRWDKIDTAIAHGHELIAAGADIIDIGGESTRPGATLLSAAEEWERIGPVVRELAAHIPISVDTYHAHTAARACAAGARIINDVTGGRGDSAMWTTVAESGAYYVLQHGRGDAQTMNSLAGYRAIGREVSTEVLERVAGAVAAGIAPTRIIIDPGFGFAKMGDDDWRLAAHIDEFLWAGMPVLIGVSRKRFLAEVTPEGLPASGRDGATAALSTYFAEKGVWAVRVHDVASSRIAVDTVAKLRSCGLVSTSQPGVARPEVAGSEAAGIAEAVRS</sequence>
<dbReference type="NCBIfam" id="TIGR01496">
    <property type="entry name" value="DHPS"/>
    <property type="match status" value="1"/>
</dbReference>
<dbReference type="EMBL" id="JARBHI010000003">
    <property type="protein sequence ID" value="MDE1655859.1"/>
    <property type="molecule type" value="Genomic_DNA"/>
</dbReference>
<dbReference type="PANTHER" id="PTHR20941:SF1">
    <property type="entry name" value="FOLIC ACID SYNTHESIS PROTEIN FOL1"/>
    <property type="match status" value="1"/>
</dbReference>
<comment type="function">
    <text evidence="10">Catalyzes the condensation of para-aminobenzoate (pABA) with 6-hydroxymethyl-7,8-dihydropterin diphosphate (DHPt-PP) to form 7,8-dihydropteroate (H2Pte), the immediate precursor of folate derivatives.</text>
</comment>
<dbReference type="PROSITE" id="PS00793">
    <property type="entry name" value="DHPS_2"/>
    <property type="match status" value="1"/>
</dbReference>
<evidence type="ECO:0000313" key="12">
    <source>
        <dbReference type="EMBL" id="MDE1655859.1"/>
    </source>
</evidence>
<evidence type="ECO:0000256" key="6">
    <source>
        <dbReference type="ARBA" id="ARBA00022679"/>
    </source>
</evidence>
<evidence type="ECO:0000313" key="13">
    <source>
        <dbReference type="Proteomes" id="UP001219297"/>
    </source>
</evidence>
<dbReference type="EC" id="2.5.1.15" evidence="5 10"/>
<dbReference type="PANTHER" id="PTHR20941">
    <property type="entry name" value="FOLATE SYNTHESIS PROTEINS"/>
    <property type="match status" value="1"/>
</dbReference>
<evidence type="ECO:0000256" key="7">
    <source>
        <dbReference type="ARBA" id="ARBA00022723"/>
    </source>
</evidence>
<evidence type="ECO:0000256" key="2">
    <source>
        <dbReference type="ARBA" id="ARBA00001946"/>
    </source>
</evidence>
<protein>
    <recommendedName>
        <fullName evidence="5 10">Dihydropteroate synthase</fullName>
        <shortName evidence="10">DHPS</shortName>
        <ecNumber evidence="5 10">2.5.1.15</ecNumber>
    </recommendedName>
    <alternativeName>
        <fullName evidence="10">Dihydropteroate pyrophosphorylase</fullName>
    </alternativeName>
</protein>
<keyword evidence="8 10" id="KW-0460">Magnesium</keyword>
<reference evidence="12 13" key="1">
    <citation type="submission" date="2023-02" db="EMBL/GenBank/DDBJ databases">
        <title>Defining the Infant Male Urobiome and Moving Towards Mechanisms in Urobiome Research.</title>
        <authorList>
            <person name="Reasoner S."/>
            <person name="Flores V."/>
            <person name="Van Horn G."/>
            <person name="Morales G."/>
            <person name="Peard L."/>
            <person name="Abelson B."/>
            <person name="Manuel C."/>
            <person name="Lee J."/>
            <person name="Baker B."/>
            <person name="Williams T."/>
            <person name="Schmitz J."/>
            <person name="Clayton D."/>
            <person name="Hadjifrangiskou M."/>
        </authorList>
    </citation>
    <scope>NUCLEOTIDE SEQUENCE [LARGE SCALE GENOMIC DNA]</scope>
    <source>
        <strain evidence="12 13">AS1053</strain>
    </source>
</reference>
<dbReference type="InterPro" id="IPR006390">
    <property type="entry name" value="DHP_synth_dom"/>
</dbReference>
<evidence type="ECO:0000256" key="9">
    <source>
        <dbReference type="ARBA" id="ARBA00022909"/>
    </source>
</evidence>
<evidence type="ECO:0000256" key="4">
    <source>
        <dbReference type="ARBA" id="ARBA00009503"/>
    </source>
</evidence>
<keyword evidence="9 10" id="KW-0289">Folate biosynthesis</keyword>
<dbReference type="InterPro" id="IPR011005">
    <property type="entry name" value="Dihydropteroate_synth-like_sf"/>
</dbReference>
<dbReference type="Proteomes" id="UP001219297">
    <property type="component" value="Unassembled WGS sequence"/>
</dbReference>